<organism evidence="2 3">
    <name type="scientific">Pseudozyma flocculosa</name>
    <dbReference type="NCBI Taxonomy" id="84751"/>
    <lineage>
        <taxon>Eukaryota</taxon>
        <taxon>Fungi</taxon>
        <taxon>Dikarya</taxon>
        <taxon>Basidiomycota</taxon>
        <taxon>Ustilaginomycotina</taxon>
        <taxon>Ustilaginomycetes</taxon>
        <taxon>Ustilaginales</taxon>
        <taxon>Ustilaginaceae</taxon>
        <taxon>Pseudozyma</taxon>
    </lineage>
</organism>
<feature type="compositionally biased region" description="Polar residues" evidence="1">
    <location>
        <begin position="124"/>
        <end position="134"/>
    </location>
</feature>
<feature type="compositionally biased region" description="Low complexity" evidence="1">
    <location>
        <begin position="65"/>
        <end position="102"/>
    </location>
</feature>
<evidence type="ECO:0000256" key="1">
    <source>
        <dbReference type="SAM" id="MobiDB-lite"/>
    </source>
</evidence>
<keyword evidence="3" id="KW-1185">Reference proteome</keyword>
<evidence type="ECO:0000313" key="2">
    <source>
        <dbReference type="EMBL" id="SPO37175.1"/>
    </source>
</evidence>
<dbReference type="Pfam" id="PF15502">
    <property type="entry name" value="MPLKIP"/>
    <property type="match status" value="1"/>
</dbReference>
<reference evidence="2 3" key="1">
    <citation type="submission" date="2018-03" db="EMBL/GenBank/DDBJ databases">
        <authorList>
            <person name="Guldener U."/>
        </authorList>
    </citation>
    <scope>NUCLEOTIDE SEQUENCE [LARGE SCALE GENOMIC DNA]</scope>
    <source>
        <strain evidence="2 3">DAOM196992</strain>
    </source>
</reference>
<accession>A0A5C3EZF4</accession>
<proteinExistence type="predicted"/>
<feature type="region of interest" description="Disordered" evidence="1">
    <location>
        <begin position="1"/>
        <end position="134"/>
    </location>
</feature>
<sequence>MEEQPIPFVSRQISSYPSDPPEPTGDPAPPQPRRRERDPARDRNLKPARPHPGYFKPSFIEDPWAALAPARPTATASRPTSTPTSASATISAVPAAAAAATSPPAPAPAPAPTAIPQPSASTSEGNTTSSSPSQ</sequence>
<dbReference type="EMBL" id="OOIP01000006">
    <property type="protein sequence ID" value="SPO37175.1"/>
    <property type="molecule type" value="Genomic_DNA"/>
</dbReference>
<evidence type="ECO:0000313" key="3">
    <source>
        <dbReference type="Proteomes" id="UP000323386"/>
    </source>
</evidence>
<feature type="compositionally biased region" description="Basic and acidic residues" evidence="1">
    <location>
        <begin position="33"/>
        <end position="45"/>
    </location>
</feature>
<gene>
    <name evidence="2" type="ORF">PSFLO_02647</name>
</gene>
<name>A0A5C3EZF4_9BASI</name>
<dbReference type="Proteomes" id="UP000323386">
    <property type="component" value="Unassembled WGS sequence"/>
</dbReference>
<feature type="compositionally biased region" description="Pro residues" evidence="1">
    <location>
        <begin position="18"/>
        <end position="31"/>
    </location>
</feature>
<dbReference type="AlphaFoldDB" id="A0A5C3EZF4"/>
<dbReference type="InterPro" id="IPR028265">
    <property type="entry name" value="TTDN1/SICKLE"/>
</dbReference>
<protein>
    <submittedName>
        <fullName evidence="2">Uncharacterized protein</fullName>
    </submittedName>
</protein>
<feature type="compositionally biased region" description="Pro residues" evidence="1">
    <location>
        <begin position="103"/>
        <end position="115"/>
    </location>
</feature>